<accession>A0A1Z5RLH4</accession>
<reference evidence="1" key="2">
    <citation type="submission" date="2017-02" db="EMBL/GenBank/DDBJ databases">
        <title>WGS assembly of Sorghum bicolor.</title>
        <authorList>
            <person name="Paterson A."/>
            <person name="Mullet J."/>
            <person name="Bowers J."/>
            <person name="Bruggmann R."/>
            <person name="Dubchak I."/>
            <person name="Grimwood J."/>
            <person name="Gundlach H."/>
            <person name="Haberer G."/>
            <person name="Hellsten U."/>
            <person name="Mitros T."/>
            <person name="Poliakov A."/>
            <person name="Schmutz J."/>
            <person name="Spannagl M."/>
            <person name="Tang H."/>
            <person name="Wang X."/>
            <person name="Wicker T."/>
            <person name="Bharti A."/>
            <person name="Chapman J."/>
            <person name="Feltus F."/>
            <person name="Gowik U."/>
            <person name="Grigoriev I."/>
            <person name="Lyons E."/>
            <person name="Maher C."/>
            <person name="Martis M."/>
            <person name="Narechania A."/>
            <person name="Otillar R."/>
            <person name="Penning B."/>
            <person name="Salamov A."/>
            <person name="Wang Y."/>
            <person name="Zhang L."/>
            <person name="Carpita N."/>
            <person name="Freeling M."/>
            <person name="Gingle A."/>
            <person name="Hash C."/>
            <person name="Keller B."/>
            <person name="Klein P."/>
            <person name="Kresovich S."/>
            <person name="Mccann M."/>
            <person name="Ming R."/>
            <person name="Peterson D."/>
            <person name="Rahman M."/>
            <person name="Ware D."/>
            <person name="Westhoff P."/>
            <person name="Mayer K."/>
            <person name="Messing J."/>
            <person name="Sims D."/>
            <person name="Jenkins J."/>
            <person name="Shu S."/>
            <person name="Rokhsar D."/>
        </authorList>
    </citation>
    <scope>NUCLEOTIDE SEQUENCE</scope>
</reference>
<reference evidence="1 2" key="1">
    <citation type="journal article" date="2009" name="Nature">
        <title>The Sorghum bicolor genome and the diversification of grasses.</title>
        <authorList>
            <person name="Paterson A.H."/>
            <person name="Bowers J.E."/>
            <person name="Bruggmann R."/>
            <person name="Dubchak I."/>
            <person name="Grimwood J."/>
            <person name="Gundlach H."/>
            <person name="Haberer G."/>
            <person name="Hellsten U."/>
            <person name="Mitros T."/>
            <person name="Poliakov A."/>
            <person name="Schmutz J."/>
            <person name="Spannagl M."/>
            <person name="Tang H."/>
            <person name="Wang X."/>
            <person name="Wicker T."/>
            <person name="Bharti A.K."/>
            <person name="Chapman J."/>
            <person name="Feltus F.A."/>
            <person name="Gowik U."/>
            <person name="Grigoriev I.V."/>
            <person name="Lyons E."/>
            <person name="Maher C.A."/>
            <person name="Martis M."/>
            <person name="Narechania A."/>
            <person name="Otillar R.P."/>
            <person name="Penning B.W."/>
            <person name="Salamov A.A."/>
            <person name="Wang Y."/>
            <person name="Zhang L."/>
            <person name="Carpita N.C."/>
            <person name="Freeling M."/>
            <person name="Gingle A.R."/>
            <person name="Hash C.T."/>
            <person name="Keller B."/>
            <person name="Klein P."/>
            <person name="Kresovich S."/>
            <person name="McCann M.C."/>
            <person name="Ming R."/>
            <person name="Peterson D.G."/>
            <person name="Mehboob-ur-Rahman"/>
            <person name="Ware D."/>
            <person name="Westhoff P."/>
            <person name="Mayer K.F."/>
            <person name="Messing J."/>
            <person name="Rokhsar D.S."/>
        </authorList>
    </citation>
    <scope>NUCLEOTIDE SEQUENCE [LARGE SCALE GENOMIC DNA]</scope>
    <source>
        <strain evidence="2">cv. BTx623</strain>
    </source>
</reference>
<evidence type="ECO:0000313" key="2">
    <source>
        <dbReference type="Proteomes" id="UP000000768"/>
    </source>
</evidence>
<reference evidence="2" key="3">
    <citation type="journal article" date="2018" name="Plant J.">
        <title>The Sorghum bicolor reference genome: improved assembly, gene annotations, a transcriptome atlas, and signatures of genome organization.</title>
        <authorList>
            <person name="McCormick R.F."/>
            <person name="Truong S.K."/>
            <person name="Sreedasyam A."/>
            <person name="Jenkins J."/>
            <person name="Shu S."/>
            <person name="Sims D."/>
            <person name="Kennedy M."/>
            <person name="Amirebrahimi M."/>
            <person name="Weers B.D."/>
            <person name="McKinley B."/>
            <person name="Mattison A."/>
            <person name="Morishige D.T."/>
            <person name="Grimwood J."/>
            <person name="Schmutz J."/>
            <person name="Mullet J.E."/>
        </authorList>
    </citation>
    <scope>NUCLEOTIDE SEQUENCE [LARGE SCALE GENOMIC DNA]</scope>
    <source>
        <strain evidence="2">cv. BTx623</strain>
    </source>
</reference>
<dbReference type="Gramene" id="OQU84600">
    <property type="protein sequence ID" value="OQU84600"/>
    <property type="gene ID" value="SORBI_3004G086150"/>
</dbReference>
<organism evidence="1 2">
    <name type="scientific">Sorghum bicolor</name>
    <name type="common">Sorghum</name>
    <name type="synonym">Sorghum vulgare</name>
    <dbReference type="NCBI Taxonomy" id="4558"/>
    <lineage>
        <taxon>Eukaryota</taxon>
        <taxon>Viridiplantae</taxon>
        <taxon>Streptophyta</taxon>
        <taxon>Embryophyta</taxon>
        <taxon>Tracheophyta</taxon>
        <taxon>Spermatophyta</taxon>
        <taxon>Magnoliopsida</taxon>
        <taxon>Liliopsida</taxon>
        <taxon>Poales</taxon>
        <taxon>Poaceae</taxon>
        <taxon>PACMAD clade</taxon>
        <taxon>Panicoideae</taxon>
        <taxon>Andropogonodae</taxon>
        <taxon>Andropogoneae</taxon>
        <taxon>Sorghinae</taxon>
        <taxon>Sorghum</taxon>
    </lineage>
</organism>
<proteinExistence type="predicted"/>
<dbReference type="Proteomes" id="UP000000768">
    <property type="component" value="Chromosome 4"/>
</dbReference>
<dbReference type="EMBL" id="CM000763">
    <property type="protein sequence ID" value="OQU84600.1"/>
    <property type="molecule type" value="Genomic_DNA"/>
</dbReference>
<dbReference type="ExpressionAtlas" id="A0A1Z5RLH4">
    <property type="expression patterns" value="baseline"/>
</dbReference>
<dbReference type="EMBL" id="CM000763">
    <property type="protein sequence ID" value="OQU84602.1"/>
    <property type="molecule type" value="Genomic_DNA"/>
</dbReference>
<keyword evidence="2" id="KW-1185">Reference proteome</keyword>
<dbReference type="InParanoid" id="A0A1Z5RLH4"/>
<name>A0A1Z5RLH4_SORBI</name>
<dbReference type="AlphaFoldDB" id="A0A1Z5RLH4"/>
<gene>
    <name evidence="1" type="ORF">SORBI_3004G086150</name>
</gene>
<sequence length="57" mass="6314">MRKGSLNAACSVLKLLLPSLPCICRGSTLAIALQLIWWLVCHTIIHVHLSLKHMVPI</sequence>
<evidence type="ECO:0000313" key="1">
    <source>
        <dbReference type="EMBL" id="OQU84602.1"/>
    </source>
</evidence>
<dbReference type="Gramene" id="OQU84602">
    <property type="protein sequence ID" value="OQU84602"/>
    <property type="gene ID" value="SORBI_3004G086150"/>
</dbReference>
<protein>
    <submittedName>
        <fullName evidence="1">Uncharacterized protein</fullName>
    </submittedName>
</protein>